<dbReference type="PROSITE" id="PS01273">
    <property type="entry name" value="COA_TRANSF_1"/>
    <property type="match status" value="1"/>
</dbReference>
<evidence type="ECO:0000313" key="3">
    <source>
        <dbReference type="EMBL" id="OZI52983.1"/>
    </source>
</evidence>
<accession>A0A261TWH4</accession>
<name>A0A261TWH4_9BORD</name>
<dbReference type="SMART" id="SM00882">
    <property type="entry name" value="CoA_trans"/>
    <property type="match status" value="1"/>
</dbReference>
<dbReference type="Gene3D" id="3.40.1080.10">
    <property type="entry name" value="Glutaconate Coenzyme A-transferase"/>
    <property type="match status" value="1"/>
</dbReference>
<dbReference type="InterPro" id="IPR004165">
    <property type="entry name" value="CoA_trans_fam_I"/>
</dbReference>
<evidence type="ECO:0000256" key="2">
    <source>
        <dbReference type="ARBA" id="ARBA00022679"/>
    </source>
</evidence>
<gene>
    <name evidence="3" type="ORF">CAL20_20205</name>
</gene>
<dbReference type="AlphaFoldDB" id="A0A261TWH4"/>
<dbReference type="PANTHER" id="PTHR13707:SF60">
    <property type="entry name" value="ACETATE COA-TRANSFERASE SUBUNIT ALPHA"/>
    <property type="match status" value="1"/>
</dbReference>
<dbReference type="InterPro" id="IPR004163">
    <property type="entry name" value="CoA_transf_BS"/>
</dbReference>
<dbReference type="PANTHER" id="PTHR13707">
    <property type="entry name" value="KETOACID-COENZYME A TRANSFERASE"/>
    <property type="match status" value="1"/>
</dbReference>
<comment type="similarity">
    <text evidence="1">Belongs to the 3-oxoacid CoA-transferase subunit A family.</text>
</comment>
<protein>
    <submittedName>
        <fullName evidence="3">3-oxoadipate CoA-transferase</fullName>
    </submittedName>
</protein>
<keyword evidence="2 3" id="KW-0808">Transferase</keyword>
<dbReference type="InterPro" id="IPR037171">
    <property type="entry name" value="NagB/RpiA_transferase-like"/>
</dbReference>
<sequence length="226" mass="24436">MIDKFKDNVHEAVADIPDGATVLVGGFGGAGHPTELLHALLEQGARDLTMVSNNAGNHEVGLAALIKAERVRKMICSFPRASHSYVFNRFYAEGRIELECVPQGTIAERLHAAGAGLGGFYTRTGYGTELAAGKEVREIDGHGYVFERPLHADYALVLAEKGDRWGNLTYNKTARNFGPVMCQAAKTTIVQVKQKVALGELDPEVIVTPGIFVQRVVVVSNPQFSS</sequence>
<organism evidence="3 4">
    <name type="scientific">Bordetella genomosp. 4</name>
    <dbReference type="NCBI Taxonomy" id="463044"/>
    <lineage>
        <taxon>Bacteria</taxon>
        <taxon>Pseudomonadati</taxon>
        <taxon>Pseudomonadota</taxon>
        <taxon>Betaproteobacteria</taxon>
        <taxon>Burkholderiales</taxon>
        <taxon>Alcaligenaceae</taxon>
        <taxon>Bordetella</taxon>
    </lineage>
</organism>
<reference evidence="3 4" key="1">
    <citation type="submission" date="2017-05" db="EMBL/GenBank/DDBJ databases">
        <title>Complete and WGS of Bordetella genogroups.</title>
        <authorList>
            <person name="Spilker T."/>
            <person name="LiPuma J."/>
        </authorList>
    </citation>
    <scope>NUCLEOTIDE SEQUENCE [LARGE SCALE GENOMIC DNA]</scope>
    <source>
        <strain evidence="3 4">AU9919</strain>
    </source>
</reference>
<dbReference type="GO" id="GO:0008410">
    <property type="term" value="F:CoA-transferase activity"/>
    <property type="evidence" value="ECO:0007669"/>
    <property type="project" value="InterPro"/>
</dbReference>
<evidence type="ECO:0000256" key="1">
    <source>
        <dbReference type="ARBA" id="ARBA00005612"/>
    </source>
</evidence>
<evidence type="ECO:0000313" key="4">
    <source>
        <dbReference type="Proteomes" id="UP000216885"/>
    </source>
</evidence>
<dbReference type="SUPFAM" id="SSF100950">
    <property type="entry name" value="NagB/RpiA/CoA transferase-like"/>
    <property type="match status" value="1"/>
</dbReference>
<keyword evidence="4" id="KW-1185">Reference proteome</keyword>
<dbReference type="Pfam" id="PF01144">
    <property type="entry name" value="CoA_trans"/>
    <property type="match status" value="1"/>
</dbReference>
<dbReference type="InterPro" id="IPR012792">
    <property type="entry name" value="3-oxoacid_CoA-transf_A"/>
</dbReference>
<dbReference type="NCBIfam" id="TIGR02429">
    <property type="entry name" value="pcaI_scoA_fam"/>
    <property type="match status" value="1"/>
</dbReference>
<comment type="caution">
    <text evidence="3">The sequence shown here is derived from an EMBL/GenBank/DDBJ whole genome shotgun (WGS) entry which is preliminary data.</text>
</comment>
<dbReference type="Proteomes" id="UP000216885">
    <property type="component" value="Unassembled WGS sequence"/>
</dbReference>
<dbReference type="RefSeq" id="WP_094838788.1">
    <property type="nucleotide sequence ID" value="NZ_NEVQ01000020.1"/>
</dbReference>
<dbReference type="EMBL" id="NEVQ01000020">
    <property type="protein sequence ID" value="OZI52983.1"/>
    <property type="molecule type" value="Genomic_DNA"/>
</dbReference>
<proteinExistence type="inferred from homology"/>